<dbReference type="SMART" id="SM00849">
    <property type="entry name" value="Lactamase_B"/>
    <property type="match status" value="1"/>
</dbReference>
<dbReference type="InterPro" id="IPR036866">
    <property type="entry name" value="RibonucZ/Hydroxyglut_hydro"/>
</dbReference>
<comment type="caution">
    <text evidence="3">The sequence shown here is derived from an EMBL/GenBank/DDBJ whole genome shotgun (WGS) entry which is preliminary data.</text>
</comment>
<keyword evidence="4" id="KW-1185">Reference proteome</keyword>
<protein>
    <submittedName>
        <fullName evidence="3">MBL fold metallo-hydrolase</fullName>
    </submittedName>
</protein>
<dbReference type="SUPFAM" id="SSF56281">
    <property type="entry name" value="Metallo-hydrolase/oxidoreductase"/>
    <property type="match status" value="1"/>
</dbReference>
<name>A0ABS9KXF1_9BACT</name>
<evidence type="ECO:0000256" key="1">
    <source>
        <dbReference type="SAM" id="Coils"/>
    </source>
</evidence>
<keyword evidence="1" id="KW-0175">Coiled coil</keyword>
<dbReference type="InterPro" id="IPR001279">
    <property type="entry name" value="Metallo-B-lactamas"/>
</dbReference>
<proteinExistence type="predicted"/>
<accession>A0ABS9KXF1</accession>
<gene>
    <name evidence="3" type="ORF">LZZ85_22350</name>
</gene>
<reference evidence="3" key="1">
    <citation type="submission" date="2022-01" db="EMBL/GenBank/DDBJ databases">
        <authorList>
            <person name="Jo J.-H."/>
            <person name="Im W.-T."/>
        </authorList>
    </citation>
    <scope>NUCLEOTIDE SEQUENCE</scope>
    <source>
        <strain evidence="3">NA20</strain>
    </source>
</reference>
<evidence type="ECO:0000313" key="3">
    <source>
        <dbReference type="EMBL" id="MCG2617054.1"/>
    </source>
</evidence>
<dbReference type="EMBL" id="JAKLTR010000017">
    <property type="protein sequence ID" value="MCG2617054.1"/>
    <property type="molecule type" value="Genomic_DNA"/>
</dbReference>
<evidence type="ECO:0000259" key="2">
    <source>
        <dbReference type="SMART" id="SM00849"/>
    </source>
</evidence>
<dbReference type="PANTHER" id="PTHR47619">
    <property type="entry name" value="METALLO-HYDROLASE YYCJ-RELATED"/>
    <property type="match status" value="1"/>
</dbReference>
<dbReference type="Proteomes" id="UP001165367">
    <property type="component" value="Unassembled WGS sequence"/>
</dbReference>
<dbReference type="PANTHER" id="PTHR47619:SF1">
    <property type="entry name" value="EXODEOXYRIBONUCLEASE WALJ"/>
    <property type="match status" value="1"/>
</dbReference>
<dbReference type="RefSeq" id="WP_237875591.1">
    <property type="nucleotide sequence ID" value="NZ_JAKLTR010000017.1"/>
</dbReference>
<dbReference type="Pfam" id="PF12706">
    <property type="entry name" value="Lactamase_B_2"/>
    <property type="match status" value="1"/>
</dbReference>
<organism evidence="3 4">
    <name type="scientific">Terrimonas ginsenosidimutans</name>
    <dbReference type="NCBI Taxonomy" id="2908004"/>
    <lineage>
        <taxon>Bacteria</taxon>
        <taxon>Pseudomonadati</taxon>
        <taxon>Bacteroidota</taxon>
        <taxon>Chitinophagia</taxon>
        <taxon>Chitinophagales</taxon>
        <taxon>Chitinophagaceae</taxon>
        <taxon>Terrimonas</taxon>
    </lineage>
</organism>
<dbReference type="InterPro" id="IPR052533">
    <property type="entry name" value="WalJ/YycJ-like"/>
</dbReference>
<feature type="coiled-coil region" evidence="1">
    <location>
        <begin position="27"/>
        <end position="54"/>
    </location>
</feature>
<dbReference type="Gene3D" id="3.60.15.10">
    <property type="entry name" value="Ribonuclease Z/Hydroxyacylglutathione hydrolase-like"/>
    <property type="match status" value="1"/>
</dbReference>
<sequence>MPLYIASLNSGSNGNCYYIGNDQEAVLVDAGISCREIEKRMKRLELEMEKVKAVFISHEHGDHITGVVALSRKYQLPVYITSATLTSSRLPLESSLAHSFLHEQPVSIGQLLVTPFRKAHDAADPHSFVVSSDGIHIGVLTDIGVCCAEVKKYFSKCQAVFLESNYCETMLENGRYPYHLKKRIRGGNGHLSNTEALDLFVRYRSRHLTHLILSHLSNNNNDADLVNRLFLEKAGDTNIVVASRYQESTIYKIDAVTSSAISLPAYTVEQFVPMQLSLF</sequence>
<feature type="domain" description="Metallo-beta-lactamase" evidence="2">
    <location>
        <begin position="13"/>
        <end position="190"/>
    </location>
</feature>
<evidence type="ECO:0000313" key="4">
    <source>
        <dbReference type="Proteomes" id="UP001165367"/>
    </source>
</evidence>